<evidence type="ECO:0000313" key="6">
    <source>
        <dbReference type="EMBL" id="UUP12174.1"/>
    </source>
</evidence>
<dbReference type="Pfam" id="PF20990">
    <property type="entry name" value="DUF2207_C"/>
    <property type="match status" value="1"/>
</dbReference>
<evidence type="ECO:0000256" key="2">
    <source>
        <dbReference type="SAM" id="Phobius"/>
    </source>
</evidence>
<feature type="transmembrane region" description="Helical" evidence="2">
    <location>
        <begin position="422"/>
        <end position="439"/>
    </location>
</feature>
<feature type="signal peptide" evidence="3">
    <location>
        <begin position="1"/>
        <end position="26"/>
    </location>
</feature>
<evidence type="ECO:0000259" key="5">
    <source>
        <dbReference type="Pfam" id="PF20990"/>
    </source>
</evidence>
<evidence type="ECO:0000259" key="4">
    <source>
        <dbReference type="Pfam" id="PF09972"/>
    </source>
</evidence>
<keyword evidence="3" id="KW-0732">Signal</keyword>
<feature type="compositionally biased region" description="Gly residues" evidence="1">
    <location>
        <begin position="577"/>
        <end position="598"/>
    </location>
</feature>
<feature type="chain" id="PRO_5045346616" evidence="3">
    <location>
        <begin position="27"/>
        <end position="598"/>
    </location>
</feature>
<dbReference type="EMBL" id="CP102173">
    <property type="protein sequence ID" value="UUP12174.1"/>
    <property type="molecule type" value="Genomic_DNA"/>
</dbReference>
<feature type="transmembrane region" description="Helical" evidence="2">
    <location>
        <begin position="261"/>
        <end position="281"/>
    </location>
</feature>
<reference evidence="6 7" key="1">
    <citation type="submission" date="2022-08" db="EMBL/GenBank/DDBJ databases">
        <title>novel species in genus Aeromicrobium.</title>
        <authorList>
            <person name="Ye L."/>
        </authorList>
    </citation>
    <scope>NUCLEOTIDE SEQUENCE [LARGE SCALE GENOMIC DNA]</scope>
    <source>
        <strain evidence="7">zg-Y1379</strain>
    </source>
</reference>
<keyword evidence="2" id="KW-1133">Transmembrane helix</keyword>
<feature type="transmembrane region" description="Helical" evidence="2">
    <location>
        <begin position="445"/>
        <end position="465"/>
    </location>
</feature>
<evidence type="ECO:0000256" key="1">
    <source>
        <dbReference type="SAM" id="MobiDB-lite"/>
    </source>
</evidence>
<proteinExistence type="predicted"/>
<dbReference type="InterPro" id="IPR018702">
    <property type="entry name" value="DUF2207"/>
</dbReference>
<feature type="domain" description="DUF2207" evidence="4">
    <location>
        <begin position="39"/>
        <end position="236"/>
    </location>
</feature>
<feature type="domain" description="Predicted membrane protein YciQ-like C-terminal" evidence="5">
    <location>
        <begin position="296"/>
        <end position="523"/>
    </location>
</feature>
<dbReference type="Proteomes" id="UP001316184">
    <property type="component" value="Chromosome"/>
</dbReference>
<keyword evidence="7" id="KW-1185">Reference proteome</keyword>
<organism evidence="6 7">
    <name type="scientific">Aeromicrobium wangtongii</name>
    <dbReference type="NCBI Taxonomy" id="2969247"/>
    <lineage>
        <taxon>Bacteria</taxon>
        <taxon>Bacillati</taxon>
        <taxon>Actinomycetota</taxon>
        <taxon>Actinomycetes</taxon>
        <taxon>Propionibacteriales</taxon>
        <taxon>Nocardioidaceae</taxon>
        <taxon>Aeromicrobium</taxon>
    </lineage>
</organism>
<dbReference type="InterPro" id="IPR048389">
    <property type="entry name" value="YciQ-like_C"/>
</dbReference>
<accession>A0ABY5M543</accession>
<name>A0ABY5M543_9ACTN</name>
<keyword evidence="2" id="KW-0812">Transmembrane</keyword>
<feature type="region of interest" description="Disordered" evidence="1">
    <location>
        <begin position="572"/>
        <end position="598"/>
    </location>
</feature>
<evidence type="ECO:0000313" key="7">
    <source>
        <dbReference type="Proteomes" id="UP001316184"/>
    </source>
</evidence>
<evidence type="ECO:0000256" key="3">
    <source>
        <dbReference type="SAM" id="SignalP"/>
    </source>
</evidence>
<protein>
    <submittedName>
        <fullName evidence="6">DUF2207 domain-containing protein</fullName>
    </submittedName>
</protein>
<sequence length="598" mass="62278">MNRNVLRVVALLVTAALVVLPAVVSAIPSDETPGPDPVRITDYRVDQVLTADGTLVAKETLTTQFPAGRHGIFRFWDLKDPQDEHVRLNPEKIRVQMDGDAVPVELQWQMGRRLRVAKIGDPDSTVPAGEHTYTISYVVKGALAPASAGGGSSTSSWAEDEPTASVFYWNVIPQGWQTDIDRTTIRMTLPAAAGPVQCTSGLDSSGECEIEGEGTDVVTVSTGALPPHTPVTVRIGLPVATPDRVSVPWPVAADRALGRSVGTLAGVLVLAIALGVLGYLLERRSREDEPGFPVMYEPPAGLGPVQTAYLADEAVPQRGLVATLLYQAEQGLTTLTRNDDDSWTIVGVGDADAWSRTDDITRFVGTSLGVTDPGATFTASKEAVEAGETLQATKAALAVETGTWADGIGVQRQVSSEVRSRLAVMFAGIALLVVGIIWHPPASVYLLPLGAFVIGGAGLLTRGVGTRRTTLGRELWSKAGGFERLLSTTSAKDRFDFSGRRELYTAFVPYAVAFDCADRWARKYETSTGTPAPTPVWLAGGAGVGASARGGDPLGGFESSLAAAVGAYAATQSSSSSGGGGGSFSGGGGGGGGGGGSW</sequence>
<dbReference type="Pfam" id="PF09972">
    <property type="entry name" value="DUF2207"/>
    <property type="match status" value="1"/>
</dbReference>
<dbReference type="RefSeq" id="WP_232399661.1">
    <property type="nucleotide sequence ID" value="NZ_CP102173.1"/>
</dbReference>
<keyword evidence="2" id="KW-0472">Membrane</keyword>
<gene>
    <name evidence="6" type="ORF">NQV15_09905</name>
</gene>